<gene>
    <name evidence="3" type="ORF">DPRO_1266</name>
</gene>
<keyword evidence="2" id="KW-0472">Membrane</keyword>
<protein>
    <submittedName>
        <fullName evidence="3">Uncharacterized protein</fullName>
    </submittedName>
</protein>
<feature type="compositionally biased region" description="Acidic residues" evidence="1">
    <location>
        <begin position="35"/>
        <end position="52"/>
    </location>
</feature>
<sequence length="61" mass="6949">MCDLWVSIGGVAVGVMVVTGVFVREEGEKFRFVEHDEDELEEEDNESGEESNDEKLIVREM</sequence>
<keyword evidence="2" id="KW-1133">Transmembrane helix</keyword>
<feature type="transmembrane region" description="Helical" evidence="2">
    <location>
        <begin position="6"/>
        <end position="23"/>
    </location>
</feature>
<organism evidence="3 4">
    <name type="scientific">Pseudodesulfovibrio profundus</name>
    <dbReference type="NCBI Taxonomy" id="57320"/>
    <lineage>
        <taxon>Bacteria</taxon>
        <taxon>Pseudomonadati</taxon>
        <taxon>Thermodesulfobacteriota</taxon>
        <taxon>Desulfovibrionia</taxon>
        <taxon>Desulfovibrionales</taxon>
        <taxon>Desulfovibrionaceae</taxon>
    </lineage>
</organism>
<reference evidence="4" key="1">
    <citation type="submission" date="2017-09" db="EMBL/GenBank/DDBJ databases">
        <authorList>
            <person name="Regsiter A."/>
            <person name="William W."/>
        </authorList>
    </citation>
    <scope>NUCLEOTIDE SEQUENCE [LARGE SCALE GENOMIC DNA]</scope>
    <source>
        <strain evidence="4">500-1</strain>
    </source>
</reference>
<dbReference type="EMBL" id="LT907975">
    <property type="protein sequence ID" value="SOB58153.1"/>
    <property type="molecule type" value="Genomic_DNA"/>
</dbReference>
<evidence type="ECO:0000256" key="2">
    <source>
        <dbReference type="SAM" id="Phobius"/>
    </source>
</evidence>
<evidence type="ECO:0000313" key="3">
    <source>
        <dbReference type="EMBL" id="SOB58153.1"/>
    </source>
</evidence>
<accession>A0A2C8F7Q6</accession>
<dbReference type="RefSeq" id="WP_097011275.1">
    <property type="nucleotide sequence ID" value="NZ_LT907975.1"/>
</dbReference>
<evidence type="ECO:0000256" key="1">
    <source>
        <dbReference type="SAM" id="MobiDB-lite"/>
    </source>
</evidence>
<evidence type="ECO:0000313" key="4">
    <source>
        <dbReference type="Proteomes" id="UP000219215"/>
    </source>
</evidence>
<dbReference type="Proteomes" id="UP000219215">
    <property type="component" value="Chromosome DPRO"/>
</dbReference>
<proteinExistence type="predicted"/>
<keyword evidence="4" id="KW-1185">Reference proteome</keyword>
<keyword evidence="2" id="KW-0812">Transmembrane</keyword>
<feature type="region of interest" description="Disordered" evidence="1">
    <location>
        <begin position="35"/>
        <end position="61"/>
    </location>
</feature>
<dbReference type="KEGG" id="pprf:DPRO_1266"/>
<name>A0A2C8F7Q6_9BACT</name>
<dbReference type="AlphaFoldDB" id="A0A2C8F7Q6"/>